<feature type="region of interest" description="Disordered" evidence="1">
    <location>
        <begin position="312"/>
        <end position="395"/>
    </location>
</feature>
<dbReference type="OrthoDB" id="3065975at2759"/>
<dbReference type="AlphaFoldDB" id="A0A6A4GEY9"/>
<feature type="compositionally biased region" description="Low complexity" evidence="1">
    <location>
        <begin position="61"/>
        <end position="81"/>
    </location>
</feature>
<evidence type="ECO:0000256" key="1">
    <source>
        <dbReference type="SAM" id="MobiDB-lite"/>
    </source>
</evidence>
<evidence type="ECO:0008006" key="4">
    <source>
        <dbReference type="Google" id="ProtNLM"/>
    </source>
</evidence>
<dbReference type="Proteomes" id="UP000799118">
    <property type="component" value="Unassembled WGS sequence"/>
</dbReference>
<protein>
    <recommendedName>
        <fullName evidence="4">J domain-containing protein</fullName>
    </recommendedName>
</protein>
<organism evidence="2 3">
    <name type="scientific">Gymnopus androsaceus JB14</name>
    <dbReference type="NCBI Taxonomy" id="1447944"/>
    <lineage>
        <taxon>Eukaryota</taxon>
        <taxon>Fungi</taxon>
        <taxon>Dikarya</taxon>
        <taxon>Basidiomycota</taxon>
        <taxon>Agaricomycotina</taxon>
        <taxon>Agaricomycetes</taxon>
        <taxon>Agaricomycetidae</taxon>
        <taxon>Agaricales</taxon>
        <taxon>Marasmiineae</taxon>
        <taxon>Omphalotaceae</taxon>
        <taxon>Gymnopus</taxon>
    </lineage>
</organism>
<feature type="compositionally biased region" description="Basic and acidic residues" evidence="1">
    <location>
        <begin position="102"/>
        <end position="148"/>
    </location>
</feature>
<proteinExistence type="predicted"/>
<feature type="compositionally biased region" description="Basic and acidic residues" evidence="1">
    <location>
        <begin position="350"/>
        <end position="387"/>
    </location>
</feature>
<dbReference type="SUPFAM" id="SSF46565">
    <property type="entry name" value="Chaperone J-domain"/>
    <property type="match status" value="1"/>
</dbReference>
<reference evidence="2" key="1">
    <citation type="journal article" date="2019" name="Environ. Microbiol.">
        <title>Fungal ecological strategies reflected in gene transcription - a case study of two litter decomposers.</title>
        <authorList>
            <person name="Barbi F."/>
            <person name="Kohler A."/>
            <person name="Barry K."/>
            <person name="Baskaran P."/>
            <person name="Daum C."/>
            <person name="Fauchery L."/>
            <person name="Ihrmark K."/>
            <person name="Kuo A."/>
            <person name="LaButti K."/>
            <person name="Lipzen A."/>
            <person name="Morin E."/>
            <person name="Grigoriev I.V."/>
            <person name="Henrissat B."/>
            <person name="Lindahl B."/>
            <person name="Martin F."/>
        </authorList>
    </citation>
    <scope>NUCLEOTIDE SEQUENCE</scope>
    <source>
        <strain evidence="2">JB14</strain>
    </source>
</reference>
<feature type="region of interest" description="Disordered" evidence="1">
    <location>
        <begin position="59"/>
        <end position="173"/>
    </location>
</feature>
<feature type="region of interest" description="Disordered" evidence="1">
    <location>
        <begin position="706"/>
        <end position="799"/>
    </location>
</feature>
<feature type="compositionally biased region" description="Pro residues" evidence="1">
    <location>
        <begin position="738"/>
        <end position="750"/>
    </location>
</feature>
<gene>
    <name evidence="2" type="ORF">BT96DRAFT_1008611</name>
</gene>
<accession>A0A6A4GEY9</accession>
<evidence type="ECO:0000313" key="3">
    <source>
        <dbReference type="Proteomes" id="UP000799118"/>
    </source>
</evidence>
<keyword evidence="3" id="KW-1185">Reference proteome</keyword>
<dbReference type="InterPro" id="IPR036869">
    <property type="entry name" value="J_dom_sf"/>
</dbReference>
<dbReference type="EMBL" id="ML770277">
    <property type="protein sequence ID" value="KAE9383943.1"/>
    <property type="molecule type" value="Genomic_DNA"/>
</dbReference>
<evidence type="ECO:0000313" key="2">
    <source>
        <dbReference type="EMBL" id="KAE9383943.1"/>
    </source>
</evidence>
<feature type="compositionally biased region" description="Low complexity" evidence="1">
    <location>
        <begin position="706"/>
        <end position="715"/>
    </location>
</feature>
<feature type="compositionally biased region" description="Low complexity" evidence="1">
    <location>
        <begin position="751"/>
        <end position="762"/>
    </location>
</feature>
<feature type="compositionally biased region" description="Low complexity" evidence="1">
    <location>
        <begin position="334"/>
        <end position="349"/>
    </location>
</feature>
<name>A0A6A4GEY9_9AGAR</name>
<sequence>MPLDPKTLLSCQNSRFSPSKCTSYCGQFTAPEDCALDAINTLTKCALCGCFAGSHIHPEAKPSSSESTSSKKPFPSSSATADTIFSSRPEVTASSTFTASPFRDHSKLRENRKDDSSETEKKERKEPLKTESKRRFDPSEEDRRERFDNITGRPTKKRKSKTGGATPVPKAVPPPKLVEFHVGLYGHTTLLDQGLAKKPTPSQWQSLYTDKRILKILLPENAQPSSICSAIETVFDSKLPPAVGIPRFSLINVVSPCPGKASILERVKEMGSMTVETLKMQVATLFARPRGILTKLMPNFFYIALSRGSPDLDPLPGGSDDGQVDPPVDPPVDAPVDAPVDTPAAPVDSPAEKDLGVEDKENVAPETDKDKPVNESPKNKTQDEQHRSPSPIILMSSEEPEELTFKFCSIDYRILIRMLTNMEGPADKFGLENCEWWTGPEERHLWLYSSFQDTKTSLVSWFRRLSEASSSIRYDVVFEQIAEIIIENILDHCTPLLALNATKASWDASEKAQFKLLFSLGPSGMDLILSCLQTLYDESEKAGRSFRQRIVKEYPDLYFRLKQLPTALLGLVRHFRETTLRREYDPKFGYAELKEKLDKDGHRLQKGFSASVFSFDLACIDLLGLSAFDIREHLIQAFGHITDSTRISPAALCGGVDGLHGFYSRLCEPILDWMDVKGKDYRKLYDMFGELCHALAERLDVLFSGPTSPSSSHHSNQYTPYSKAGSSKGKGKGKTSSGPPPTSASSPPPRASGSGSSSSGSRPSPPPHPSGSRPSASRPSPSSPSAFRPSPRPIKRTYGSRVEAAEGFARRVSTFSWENMVRQLLRDYPHPQLHRRLDITAVRRLPELAQFKKLCLVYHPDTNVTAGQEWIMITTILFQVINAAKEREL</sequence>
<feature type="compositionally biased region" description="Low complexity" evidence="1">
    <location>
        <begin position="770"/>
        <end position="789"/>
    </location>
</feature>